<dbReference type="Proteomes" id="UP000093807">
    <property type="component" value="Unassembled WGS sequence"/>
</dbReference>
<name>A0A199XUD3_9FLAO</name>
<organism evidence="2 3">
    <name type="scientific">Flavobacterium succinicans</name>
    <dbReference type="NCBI Taxonomy" id="29536"/>
    <lineage>
        <taxon>Bacteria</taxon>
        <taxon>Pseudomonadati</taxon>
        <taxon>Bacteroidota</taxon>
        <taxon>Flavobacteriia</taxon>
        <taxon>Flavobacteriales</taxon>
        <taxon>Flavobacteriaceae</taxon>
        <taxon>Flavobacterium</taxon>
    </lineage>
</organism>
<reference evidence="2 3" key="1">
    <citation type="submission" date="2016-06" db="EMBL/GenBank/DDBJ databases">
        <title>Draft genome sequence of Flavobacterium succinicans strain DD5b.</title>
        <authorList>
            <person name="Poehlein A."/>
            <person name="Daniel R."/>
            <person name="Simeonova D.D."/>
        </authorList>
    </citation>
    <scope>NUCLEOTIDE SEQUENCE [LARGE SCALE GENOMIC DNA]</scope>
    <source>
        <strain evidence="2 3">DD5b</strain>
    </source>
</reference>
<evidence type="ECO:0008006" key="4">
    <source>
        <dbReference type="Google" id="ProtNLM"/>
    </source>
</evidence>
<dbReference type="AlphaFoldDB" id="A0A199XUD3"/>
<dbReference type="EMBL" id="JMTM01000017">
    <property type="protein sequence ID" value="OAZ04929.1"/>
    <property type="molecule type" value="Genomic_DNA"/>
</dbReference>
<proteinExistence type="predicted"/>
<keyword evidence="1" id="KW-0732">Signal</keyword>
<dbReference type="OrthoDB" id="1361185at2"/>
<keyword evidence="3" id="KW-1185">Reference proteome</keyword>
<accession>A0A199XUD3</accession>
<dbReference type="RefSeq" id="WP_064714636.1">
    <property type="nucleotide sequence ID" value="NZ_JMTM01000017.1"/>
</dbReference>
<sequence>MKTNFFCFFLLLSTILFGQENEKSGQFKNYSSTLFNSTDNALNVISAMNTKASNDFRGTSINSVLIQQIGNNNQTFTNVNAKNVEVSVNQTGTGNNLMISKEANSVRQNIAQQGRNNFITDYSSFTYNAINMEIVQNGDNQSVQNYGTNSLSKDMKIIQTGTGSSVIIFNKN</sequence>
<evidence type="ECO:0000313" key="2">
    <source>
        <dbReference type="EMBL" id="OAZ04929.1"/>
    </source>
</evidence>
<evidence type="ECO:0000313" key="3">
    <source>
        <dbReference type="Proteomes" id="UP000093807"/>
    </source>
</evidence>
<gene>
    <name evidence="2" type="ORF">FLB_07770</name>
</gene>
<dbReference type="PATRIC" id="fig|29536.5.peg.804"/>
<comment type="caution">
    <text evidence="2">The sequence shown here is derived from an EMBL/GenBank/DDBJ whole genome shotgun (WGS) entry which is preliminary data.</text>
</comment>
<feature type="signal peptide" evidence="1">
    <location>
        <begin position="1"/>
        <end position="18"/>
    </location>
</feature>
<protein>
    <recommendedName>
        <fullName evidence="4">Minor curlin subunit</fullName>
    </recommendedName>
</protein>
<evidence type="ECO:0000256" key="1">
    <source>
        <dbReference type="SAM" id="SignalP"/>
    </source>
</evidence>
<feature type="chain" id="PRO_5008286967" description="Minor curlin subunit" evidence="1">
    <location>
        <begin position="19"/>
        <end position="172"/>
    </location>
</feature>